<dbReference type="InterPro" id="IPR011858">
    <property type="entry name" value="His6/HISN3"/>
</dbReference>
<dbReference type="InterPro" id="IPR006062">
    <property type="entry name" value="His_biosynth"/>
</dbReference>
<dbReference type="GO" id="GO:0000105">
    <property type="term" value="P:L-histidine biosynthetic process"/>
    <property type="evidence" value="ECO:0007669"/>
    <property type="project" value="UniProtKB-KW"/>
</dbReference>
<protein>
    <submittedName>
        <fullName evidence="7">Imidazole glycerol phosphate synthase subunit HisF</fullName>
        <ecNumber evidence="7">4.1.3.-</ecNumber>
    </submittedName>
</protein>
<dbReference type="Gene3D" id="3.20.20.70">
    <property type="entry name" value="Aldolase class I"/>
    <property type="match status" value="1"/>
</dbReference>
<dbReference type="InterPro" id="IPR044524">
    <property type="entry name" value="Isoase_HisA-like"/>
</dbReference>
<dbReference type="AlphaFoldDB" id="A0A174HDT9"/>
<dbReference type="NCBIfam" id="TIGR02129">
    <property type="entry name" value="hisA_euk"/>
    <property type="match status" value="1"/>
</dbReference>
<proteinExistence type="inferred from homology"/>
<dbReference type="RefSeq" id="WP_055265112.1">
    <property type="nucleotide sequence ID" value="NZ_CZAL01000001.1"/>
</dbReference>
<evidence type="ECO:0000256" key="5">
    <source>
        <dbReference type="ARBA" id="ARBA00029440"/>
    </source>
</evidence>
<evidence type="ECO:0000256" key="1">
    <source>
        <dbReference type="ARBA" id="ARBA00009667"/>
    </source>
</evidence>
<reference evidence="7 8" key="1">
    <citation type="submission" date="2015-09" db="EMBL/GenBank/DDBJ databases">
        <authorList>
            <consortium name="Pathogen Informatics"/>
        </authorList>
    </citation>
    <scope>NUCLEOTIDE SEQUENCE [LARGE SCALE GENOMIC DNA]</scope>
    <source>
        <strain evidence="7 8">2789STDY5834885</strain>
    </source>
</reference>
<evidence type="ECO:0000256" key="2">
    <source>
        <dbReference type="ARBA" id="ARBA00022605"/>
    </source>
</evidence>
<organism evidence="7 8">
    <name type="scientific">Fusicatenibacter saccharivorans</name>
    <dbReference type="NCBI Taxonomy" id="1150298"/>
    <lineage>
        <taxon>Bacteria</taxon>
        <taxon>Bacillati</taxon>
        <taxon>Bacillota</taxon>
        <taxon>Clostridia</taxon>
        <taxon>Lachnospirales</taxon>
        <taxon>Lachnospiraceae</taxon>
        <taxon>Fusicatenibacter</taxon>
    </lineage>
</organism>
<keyword evidence="3 6" id="KW-0368">Histidine biosynthesis</keyword>
<dbReference type="GO" id="GO:0000162">
    <property type="term" value="P:L-tryptophan biosynthetic process"/>
    <property type="evidence" value="ECO:0007669"/>
    <property type="project" value="TreeGrafter"/>
</dbReference>
<evidence type="ECO:0000256" key="6">
    <source>
        <dbReference type="RuleBase" id="RU003657"/>
    </source>
</evidence>
<dbReference type="Pfam" id="PF00977">
    <property type="entry name" value="His_biosynth"/>
    <property type="match status" value="1"/>
</dbReference>
<gene>
    <name evidence="7" type="primary">hisF_1</name>
    <name evidence="7" type="ORF">ERS852498_00315</name>
</gene>
<dbReference type="CDD" id="cd04723">
    <property type="entry name" value="HisA_HisF"/>
    <property type="match status" value="1"/>
</dbReference>
<dbReference type="InterPro" id="IPR013785">
    <property type="entry name" value="Aldolase_TIM"/>
</dbReference>
<dbReference type="Proteomes" id="UP000095709">
    <property type="component" value="Unassembled WGS sequence"/>
</dbReference>
<comment type="pathway">
    <text evidence="5">Amino-acid biosynthesis.</text>
</comment>
<keyword evidence="2 6" id="KW-0028">Amino-acid biosynthesis</keyword>
<evidence type="ECO:0000313" key="8">
    <source>
        <dbReference type="Proteomes" id="UP000095709"/>
    </source>
</evidence>
<dbReference type="GO" id="GO:0016829">
    <property type="term" value="F:lyase activity"/>
    <property type="evidence" value="ECO:0007669"/>
    <property type="project" value="UniProtKB-KW"/>
</dbReference>
<accession>A0A174HDT9</accession>
<dbReference type="EC" id="4.1.3.-" evidence="7"/>
<dbReference type="GO" id="GO:0005737">
    <property type="term" value="C:cytoplasm"/>
    <property type="evidence" value="ECO:0007669"/>
    <property type="project" value="TreeGrafter"/>
</dbReference>
<dbReference type="PANTHER" id="PTHR43090:SF2">
    <property type="entry name" value="1-(5-PHOSPHORIBOSYL)-5-[(5-PHOSPHORIBOSYLAMINO)METHYLIDENEAMINO] IMIDAZOLE-4-CARBOXAMIDE ISOMERASE"/>
    <property type="match status" value="1"/>
</dbReference>
<keyword evidence="4" id="KW-0413">Isomerase</keyword>
<evidence type="ECO:0000256" key="3">
    <source>
        <dbReference type="ARBA" id="ARBA00023102"/>
    </source>
</evidence>
<evidence type="ECO:0000256" key="4">
    <source>
        <dbReference type="ARBA" id="ARBA00023235"/>
    </source>
</evidence>
<dbReference type="SUPFAM" id="SSF51366">
    <property type="entry name" value="Ribulose-phoshate binding barrel"/>
    <property type="match status" value="1"/>
</dbReference>
<dbReference type="PANTHER" id="PTHR43090">
    <property type="entry name" value="1-(5-PHOSPHORIBOSYL)-5-[(5-PHOSPHORIBOSYLAMINO)METHYLIDENEAMINO] IMIDAZOLE-4-CARBOXAMIDE ISOMERASE"/>
    <property type="match status" value="1"/>
</dbReference>
<keyword evidence="7" id="KW-0456">Lyase</keyword>
<evidence type="ECO:0000313" key="7">
    <source>
        <dbReference type="EMBL" id="CUO71537.1"/>
    </source>
</evidence>
<comment type="similarity">
    <text evidence="1 6">Belongs to the HisA/HisF family.</text>
</comment>
<dbReference type="EMBL" id="CZAL01000001">
    <property type="protein sequence ID" value="CUO71537.1"/>
    <property type="molecule type" value="Genomic_DNA"/>
</dbReference>
<name>A0A174HDT9_9FIRM</name>
<sequence>MRFRPCIDIHNGKVKQIVGGSLKDQGNQASENFVSEQDASYYAQLYEEQGITGGHVILLNKKGTEFYEETKRQALLALSTYPGGLQVGGGIDAENACEFLTAGASHVIVTSYVFRDGHVFYENLDKLVTTVGKQRLTLDLSCRKRDGKYYIVTDRWQKFTDEEVTEELLHHLSEYCDEFLIHAVDVEGKASGIETELVELLAKMKNFPVTYAGGVGSFEDLELLKKLGNNHVDVTIGSALDLFGGKMKFEDVLAVCRR</sequence>
<dbReference type="GO" id="GO:0003949">
    <property type="term" value="F:1-(5-phosphoribosyl)-5-[(5-phosphoribosylamino)methylideneamino]imidazole-4-carboxamide isomerase activity"/>
    <property type="evidence" value="ECO:0007669"/>
    <property type="project" value="InterPro"/>
</dbReference>
<dbReference type="InterPro" id="IPR011060">
    <property type="entry name" value="RibuloseP-bd_barrel"/>
</dbReference>